<protein>
    <submittedName>
        <fullName evidence="3">Glycoside hydrolase family 128 protein</fullName>
    </submittedName>
</protein>
<dbReference type="Pfam" id="PF01822">
    <property type="entry name" value="WSC"/>
    <property type="match status" value="1"/>
</dbReference>
<gene>
    <name evidence="3" type="ORF">MSAN_01582600</name>
</gene>
<dbReference type="InterPro" id="IPR024655">
    <property type="entry name" value="Asl1_glyco_hydro_catalytic"/>
</dbReference>
<reference evidence="3" key="1">
    <citation type="submission" date="2020-05" db="EMBL/GenBank/DDBJ databases">
        <title>Mycena genomes resolve the evolution of fungal bioluminescence.</title>
        <authorList>
            <person name="Tsai I.J."/>
        </authorList>
    </citation>
    <scope>NUCLEOTIDE SEQUENCE</scope>
    <source>
        <strain evidence="3">160909Yilan</strain>
    </source>
</reference>
<feature type="domain" description="WSC" evidence="2">
    <location>
        <begin position="35"/>
        <end position="130"/>
    </location>
</feature>
<sequence length="377" mass="39891">MRTNNAYFLATIGALVSANVVPQMGRAVAGTLPAGWSYVGCKVDVGNRILSAANEVSASNTPQTCVAFCSGQGYIMAGVEFSQECWCGSSYNPVAGPVQSAADSDCSSACTGDSAQTCGGASRIQVYQSSGSSTTTSTTTTATLTATRQRGLAWPSDNNFDPAIFKSPKVGWLYNWGQNNSPRNTEFPFYAMQWNADGIGSLATNAKAANAVGILGFNEPDLSSQANMSPEDAASYYSQYISPLSAKGFKLTTPAVTNGGPPTGLAWLDAFLAACTGCAYDYIALHWYGGWIDDFTEFIDSAKKYNKPIYLTEFGLAWDAQAQASNYEEFLPLALSYLDSEPAVAKYAFFGAFYSGTGKDMIAANGTLTALGQIYTS</sequence>
<dbReference type="AlphaFoldDB" id="A0A8H6Y1F8"/>
<feature type="chain" id="PRO_5034779521" evidence="1">
    <location>
        <begin position="19"/>
        <end position="377"/>
    </location>
</feature>
<dbReference type="PROSITE" id="PS51212">
    <property type="entry name" value="WSC"/>
    <property type="match status" value="1"/>
</dbReference>
<dbReference type="PANTHER" id="PTHR34154">
    <property type="entry name" value="ALKALI-SENSITIVE LINKAGE PROTEIN 1"/>
    <property type="match status" value="1"/>
</dbReference>
<dbReference type="Gene3D" id="3.20.20.80">
    <property type="entry name" value="Glycosidases"/>
    <property type="match status" value="1"/>
</dbReference>
<keyword evidence="1" id="KW-0732">Signal</keyword>
<dbReference type="OrthoDB" id="5959761at2759"/>
<dbReference type="GO" id="GO:0016787">
    <property type="term" value="F:hydrolase activity"/>
    <property type="evidence" value="ECO:0007669"/>
    <property type="project" value="UniProtKB-KW"/>
</dbReference>
<dbReference type="SUPFAM" id="SSF51445">
    <property type="entry name" value="(Trans)glycosidases"/>
    <property type="match status" value="1"/>
</dbReference>
<feature type="signal peptide" evidence="1">
    <location>
        <begin position="1"/>
        <end position="18"/>
    </location>
</feature>
<dbReference type="InterPro" id="IPR053183">
    <property type="entry name" value="ASL1"/>
</dbReference>
<dbReference type="EMBL" id="JACAZH010000013">
    <property type="protein sequence ID" value="KAF7351503.1"/>
    <property type="molecule type" value="Genomic_DNA"/>
</dbReference>
<evidence type="ECO:0000256" key="1">
    <source>
        <dbReference type="SAM" id="SignalP"/>
    </source>
</evidence>
<keyword evidence="3" id="KW-0378">Hydrolase</keyword>
<comment type="caution">
    <text evidence="3">The sequence shown here is derived from an EMBL/GenBank/DDBJ whole genome shotgun (WGS) entry which is preliminary data.</text>
</comment>
<evidence type="ECO:0000259" key="2">
    <source>
        <dbReference type="PROSITE" id="PS51212"/>
    </source>
</evidence>
<keyword evidence="4" id="KW-1185">Reference proteome</keyword>
<dbReference type="SMART" id="SM00321">
    <property type="entry name" value="WSC"/>
    <property type="match status" value="1"/>
</dbReference>
<evidence type="ECO:0000313" key="3">
    <source>
        <dbReference type="EMBL" id="KAF7351503.1"/>
    </source>
</evidence>
<dbReference type="GO" id="GO:0009277">
    <property type="term" value="C:fungal-type cell wall"/>
    <property type="evidence" value="ECO:0007669"/>
    <property type="project" value="TreeGrafter"/>
</dbReference>
<organism evidence="3 4">
    <name type="scientific">Mycena sanguinolenta</name>
    <dbReference type="NCBI Taxonomy" id="230812"/>
    <lineage>
        <taxon>Eukaryota</taxon>
        <taxon>Fungi</taxon>
        <taxon>Dikarya</taxon>
        <taxon>Basidiomycota</taxon>
        <taxon>Agaricomycotina</taxon>
        <taxon>Agaricomycetes</taxon>
        <taxon>Agaricomycetidae</taxon>
        <taxon>Agaricales</taxon>
        <taxon>Marasmiineae</taxon>
        <taxon>Mycenaceae</taxon>
        <taxon>Mycena</taxon>
    </lineage>
</organism>
<dbReference type="InterPro" id="IPR002889">
    <property type="entry name" value="WSC_carb-bd"/>
</dbReference>
<dbReference type="InterPro" id="IPR017853">
    <property type="entry name" value="GH"/>
</dbReference>
<dbReference type="Pfam" id="PF11790">
    <property type="entry name" value="Glyco_hydro_cc"/>
    <property type="match status" value="1"/>
</dbReference>
<dbReference type="PANTHER" id="PTHR34154:SF3">
    <property type="entry name" value="ALKALI-SENSITIVE LINKAGE PROTEIN 1"/>
    <property type="match status" value="1"/>
</dbReference>
<dbReference type="GO" id="GO:0071966">
    <property type="term" value="P:fungal-type cell wall polysaccharide metabolic process"/>
    <property type="evidence" value="ECO:0007669"/>
    <property type="project" value="TreeGrafter"/>
</dbReference>
<evidence type="ECO:0000313" key="4">
    <source>
        <dbReference type="Proteomes" id="UP000623467"/>
    </source>
</evidence>
<accession>A0A8H6Y1F8</accession>
<proteinExistence type="predicted"/>
<dbReference type="Proteomes" id="UP000623467">
    <property type="component" value="Unassembled WGS sequence"/>
</dbReference>
<name>A0A8H6Y1F8_9AGAR</name>